<dbReference type="GO" id="GO:0005524">
    <property type="term" value="F:ATP binding"/>
    <property type="evidence" value="ECO:0007669"/>
    <property type="project" value="UniProtKB-KW"/>
</dbReference>
<accession>A0A1V9GCY7</accession>
<dbReference type="AlphaFoldDB" id="A0A1V9GCY7"/>
<dbReference type="Proteomes" id="UP000192276">
    <property type="component" value="Unassembled WGS sequence"/>
</dbReference>
<dbReference type="PANTHER" id="PTHR43309">
    <property type="entry name" value="5-OXOPROLINASE SUBUNIT C"/>
    <property type="match status" value="1"/>
</dbReference>
<protein>
    <recommendedName>
        <fullName evidence="4">Carboxyltransferase domain-containing protein</fullName>
    </recommendedName>
</protein>
<evidence type="ECO:0000313" key="5">
    <source>
        <dbReference type="EMBL" id="OQP68541.1"/>
    </source>
</evidence>
<dbReference type="PANTHER" id="PTHR43309:SF5">
    <property type="entry name" value="5-OXOPROLINASE SUBUNIT C"/>
    <property type="match status" value="1"/>
</dbReference>
<dbReference type="RefSeq" id="WP_081159107.1">
    <property type="nucleotide sequence ID" value="NZ_LWBP01000001.1"/>
</dbReference>
<comment type="caution">
    <text evidence="5">The sequence shown here is derived from an EMBL/GenBank/DDBJ whole genome shotgun (WGS) entry which is preliminary data.</text>
</comment>
<dbReference type="Gene3D" id="2.40.100.10">
    <property type="entry name" value="Cyclophilin-like"/>
    <property type="match status" value="1"/>
</dbReference>
<keyword evidence="6" id="KW-1185">Reference proteome</keyword>
<dbReference type="OrthoDB" id="9782422at2"/>
<dbReference type="NCBIfam" id="TIGR00724">
    <property type="entry name" value="urea_amlyse_rel"/>
    <property type="match status" value="1"/>
</dbReference>
<sequence length="330" mass="36745">MSLTVIRPGILDTLQDLGRTGYSRLGINPGGVMDRYAAQVANMLVGNDTREAVIEVHFPAAQFLFDQNTLISITGGDFNAMVNDETVPLWHPMVVRKNAVLHFPKLQYGGRCYLAVHGGFCVNKWLNSYSTHLKAGAGGFHGRKLEKGDELPFRESNIYFAGLLKPGKELEVLKWKVDTGSTYKHPNEICFIKGNEWDELTGQSQQHMLEDNFIIHPFSDRMGYQLKGADLNRNNNTELVSSGVSFGTIQLLPNGQLIVLMADHQTTGGYPRLGHVISAHLPKLAQLRPSDCIHFKMTDIATAENLLIAQQQELNILQRACTERLNNTVC</sequence>
<organism evidence="5 6">
    <name type="scientific">Niastella populi</name>
    <dbReference type="NCBI Taxonomy" id="550983"/>
    <lineage>
        <taxon>Bacteria</taxon>
        <taxon>Pseudomonadati</taxon>
        <taxon>Bacteroidota</taxon>
        <taxon>Chitinophagia</taxon>
        <taxon>Chitinophagales</taxon>
        <taxon>Chitinophagaceae</taxon>
        <taxon>Niastella</taxon>
    </lineage>
</organism>
<dbReference type="STRING" id="550983.A4R26_01680"/>
<evidence type="ECO:0000256" key="2">
    <source>
        <dbReference type="ARBA" id="ARBA00022801"/>
    </source>
</evidence>
<dbReference type="EMBL" id="LWBP01000001">
    <property type="protein sequence ID" value="OQP68541.1"/>
    <property type="molecule type" value="Genomic_DNA"/>
</dbReference>
<evidence type="ECO:0000313" key="6">
    <source>
        <dbReference type="Proteomes" id="UP000192276"/>
    </source>
</evidence>
<dbReference type="GO" id="GO:0016787">
    <property type="term" value="F:hydrolase activity"/>
    <property type="evidence" value="ECO:0007669"/>
    <property type="project" value="UniProtKB-KW"/>
</dbReference>
<proteinExistence type="predicted"/>
<dbReference type="InterPro" id="IPR052708">
    <property type="entry name" value="PxpC"/>
</dbReference>
<reference evidence="6" key="1">
    <citation type="submission" date="2016-04" db="EMBL/GenBank/DDBJ databases">
        <authorList>
            <person name="Chen L."/>
            <person name="Zhuang W."/>
            <person name="Wang G."/>
        </authorList>
    </citation>
    <scope>NUCLEOTIDE SEQUENCE [LARGE SCALE GENOMIC DNA]</scope>
    <source>
        <strain evidence="6">208</strain>
    </source>
</reference>
<keyword evidence="3" id="KW-0067">ATP-binding</keyword>
<dbReference type="InterPro" id="IPR003778">
    <property type="entry name" value="CT_A_B"/>
</dbReference>
<dbReference type="SMART" id="SM00797">
    <property type="entry name" value="AHS2"/>
    <property type="match status" value="1"/>
</dbReference>
<feature type="domain" description="Carboxyltransferase" evidence="4">
    <location>
        <begin position="24"/>
        <end position="313"/>
    </location>
</feature>
<dbReference type="Pfam" id="PF02626">
    <property type="entry name" value="CT_A_B"/>
    <property type="match status" value="1"/>
</dbReference>
<dbReference type="InterPro" id="IPR029000">
    <property type="entry name" value="Cyclophilin-like_dom_sf"/>
</dbReference>
<dbReference type="SUPFAM" id="SSF50891">
    <property type="entry name" value="Cyclophilin-like"/>
    <property type="match status" value="1"/>
</dbReference>
<gene>
    <name evidence="5" type="ORF">A4R26_01680</name>
</gene>
<keyword evidence="2" id="KW-0378">Hydrolase</keyword>
<evidence type="ECO:0000256" key="1">
    <source>
        <dbReference type="ARBA" id="ARBA00022741"/>
    </source>
</evidence>
<evidence type="ECO:0000259" key="4">
    <source>
        <dbReference type="SMART" id="SM00797"/>
    </source>
</evidence>
<evidence type="ECO:0000256" key="3">
    <source>
        <dbReference type="ARBA" id="ARBA00022840"/>
    </source>
</evidence>
<name>A0A1V9GCY7_9BACT</name>
<keyword evidence="1" id="KW-0547">Nucleotide-binding</keyword>